<feature type="domain" description="HTH araC/xylS-type" evidence="4">
    <location>
        <begin position="184"/>
        <end position="282"/>
    </location>
</feature>
<evidence type="ECO:0000256" key="3">
    <source>
        <dbReference type="ARBA" id="ARBA00023163"/>
    </source>
</evidence>
<dbReference type="GO" id="GO:0003700">
    <property type="term" value="F:DNA-binding transcription factor activity"/>
    <property type="evidence" value="ECO:0007669"/>
    <property type="project" value="InterPro"/>
</dbReference>
<evidence type="ECO:0000259" key="4">
    <source>
        <dbReference type="PROSITE" id="PS01124"/>
    </source>
</evidence>
<evidence type="ECO:0000256" key="2">
    <source>
        <dbReference type="ARBA" id="ARBA00023125"/>
    </source>
</evidence>
<dbReference type="SMART" id="SM00342">
    <property type="entry name" value="HTH_ARAC"/>
    <property type="match status" value="1"/>
</dbReference>
<comment type="caution">
    <text evidence="5">The sequence shown here is derived from an EMBL/GenBank/DDBJ whole genome shotgun (WGS) entry which is preliminary data.</text>
</comment>
<dbReference type="Gene3D" id="1.10.10.60">
    <property type="entry name" value="Homeodomain-like"/>
    <property type="match status" value="1"/>
</dbReference>
<gene>
    <name evidence="5" type="ORF">FBFR_02095</name>
</gene>
<dbReference type="GO" id="GO:0043565">
    <property type="term" value="F:sequence-specific DNA binding"/>
    <property type="evidence" value="ECO:0007669"/>
    <property type="project" value="InterPro"/>
</dbReference>
<dbReference type="Pfam" id="PF12833">
    <property type="entry name" value="HTH_18"/>
    <property type="match status" value="1"/>
</dbReference>
<name>A0A167ZN32_9FLAO</name>
<dbReference type="PANTHER" id="PTHR43280">
    <property type="entry name" value="ARAC-FAMILY TRANSCRIPTIONAL REGULATOR"/>
    <property type="match status" value="1"/>
</dbReference>
<keyword evidence="6" id="KW-1185">Reference proteome</keyword>
<protein>
    <recommendedName>
        <fullName evidence="4">HTH araC/xylS-type domain-containing protein</fullName>
    </recommendedName>
</protein>
<reference evidence="5 6" key="1">
    <citation type="submission" date="2016-03" db="EMBL/GenBank/DDBJ databases">
        <title>Draft genome sequence of Flavobacterium fryxellicola DSM 16209.</title>
        <authorList>
            <person name="Shin S.-K."/>
            <person name="Yi H."/>
        </authorList>
    </citation>
    <scope>NUCLEOTIDE SEQUENCE [LARGE SCALE GENOMIC DNA]</scope>
    <source>
        <strain evidence="5 6">DSM 16209</strain>
    </source>
</reference>
<dbReference type="SUPFAM" id="SSF46689">
    <property type="entry name" value="Homeodomain-like"/>
    <property type="match status" value="1"/>
</dbReference>
<keyword evidence="3" id="KW-0804">Transcription</keyword>
<organism evidence="5 6">
    <name type="scientific">Flavobacterium fryxellicola</name>
    <dbReference type="NCBI Taxonomy" id="249352"/>
    <lineage>
        <taxon>Bacteria</taxon>
        <taxon>Pseudomonadati</taxon>
        <taxon>Bacteroidota</taxon>
        <taxon>Flavobacteriia</taxon>
        <taxon>Flavobacteriales</taxon>
        <taxon>Flavobacteriaceae</taxon>
        <taxon>Flavobacterium</taxon>
    </lineage>
</organism>
<evidence type="ECO:0000313" key="6">
    <source>
        <dbReference type="Proteomes" id="UP000077164"/>
    </source>
</evidence>
<evidence type="ECO:0000313" key="5">
    <source>
        <dbReference type="EMBL" id="OAB30608.1"/>
    </source>
</evidence>
<dbReference type="InterPro" id="IPR009057">
    <property type="entry name" value="Homeodomain-like_sf"/>
</dbReference>
<dbReference type="EMBL" id="LVJE01000003">
    <property type="protein sequence ID" value="OAB30608.1"/>
    <property type="molecule type" value="Genomic_DNA"/>
</dbReference>
<dbReference type="STRING" id="249352.SAMN05444395_11193"/>
<evidence type="ECO:0000256" key="1">
    <source>
        <dbReference type="ARBA" id="ARBA00023015"/>
    </source>
</evidence>
<keyword evidence="2" id="KW-0238">DNA-binding</keyword>
<dbReference type="RefSeq" id="WP_066076321.1">
    <property type="nucleotide sequence ID" value="NZ_FRDK01000011.1"/>
</dbReference>
<sequence length="285" mass="33212">MVSKKSKYFNEGLQVTFFEVIYFKSALRQLLILERISILLVNDGFISVEINNRKMSISKNDILVIPKRTIVEILTISNPLQICQLSFTSEFTFENSLKKPHIGYFEFFITMYPPALSLKNKEVLRVIKLFKLLDCKTRSSNKHVFKKEAVLFSFNLLLYELAGIYNKYYQHIPVVHTGKEKLVVQFFRILEINCRSQHHVQFYADALFITPGHLTKTVKAVTTKTAKQFIEEALILEIKIVLQNNELTIASIIEELQFPNASFFSSFFKRYTGLSPTEYRLRLNL</sequence>
<dbReference type="OrthoDB" id="2611870at2"/>
<dbReference type="AlphaFoldDB" id="A0A167ZN32"/>
<accession>A0A167ZN32</accession>
<dbReference type="PANTHER" id="PTHR43280:SF32">
    <property type="entry name" value="TRANSCRIPTIONAL REGULATORY PROTEIN"/>
    <property type="match status" value="1"/>
</dbReference>
<keyword evidence="1" id="KW-0805">Transcription regulation</keyword>
<dbReference type="Proteomes" id="UP000077164">
    <property type="component" value="Unassembled WGS sequence"/>
</dbReference>
<dbReference type="PROSITE" id="PS01124">
    <property type="entry name" value="HTH_ARAC_FAMILY_2"/>
    <property type="match status" value="1"/>
</dbReference>
<dbReference type="InterPro" id="IPR018060">
    <property type="entry name" value="HTH_AraC"/>
</dbReference>
<proteinExistence type="predicted"/>